<dbReference type="AlphaFoldDB" id="A0A1Q9B0N7"/>
<organism evidence="1 2">
    <name type="scientific">Xaviernesmea oryzae</name>
    <dbReference type="NCBI Taxonomy" id="464029"/>
    <lineage>
        <taxon>Bacteria</taxon>
        <taxon>Pseudomonadati</taxon>
        <taxon>Pseudomonadota</taxon>
        <taxon>Alphaproteobacteria</taxon>
        <taxon>Hyphomicrobiales</taxon>
        <taxon>Rhizobiaceae</taxon>
        <taxon>Rhizobium/Agrobacterium group</taxon>
        <taxon>Xaviernesmea</taxon>
    </lineage>
</organism>
<dbReference type="Proteomes" id="UP000186364">
    <property type="component" value="Unassembled WGS sequence"/>
</dbReference>
<proteinExistence type="predicted"/>
<dbReference type="Pfam" id="PF06059">
    <property type="entry name" value="DUF930"/>
    <property type="match status" value="1"/>
</dbReference>
<accession>A0A1Q9B0N7</accession>
<evidence type="ECO:0008006" key="3">
    <source>
        <dbReference type="Google" id="ProtNLM"/>
    </source>
</evidence>
<sequence length="134" mass="14956">MPDLPPAKRLFSETILKDPRSHGAVKALRALAPDDRIEQLCNIEAMEQIHRLRPSRRPDFIIAYAIKPPALSGAVFTADGAAFHDRKHWVRMRYRCGVSPDHAKVTQFAFAIGEDIAADQWSSYSLPTEDGASD</sequence>
<protein>
    <recommendedName>
        <fullName evidence="3">DUF930 domain-containing protein</fullName>
    </recommendedName>
</protein>
<comment type="caution">
    <text evidence="1">The sequence shown here is derived from an EMBL/GenBank/DDBJ whole genome shotgun (WGS) entry which is preliminary data.</text>
</comment>
<keyword evidence="2" id="KW-1185">Reference proteome</keyword>
<evidence type="ECO:0000313" key="2">
    <source>
        <dbReference type="Proteomes" id="UP000186364"/>
    </source>
</evidence>
<evidence type="ECO:0000313" key="1">
    <source>
        <dbReference type="EMBL" id="OLP61537.1"/>
    </source>
</evidence>
<dbReference type="EMBL" id="MKIP01000032">
    <property type="protein sequence ID" value="OLP61537.1"/>
    <property type="molecule type" value="Genomic_DNA"/>
</dbReference>
<gene>
    <name evidence="1" type="ORF">BJF93_00295</name>
</gene>
<reference evidence="1 2" key="1">
    <citation type="submission" date="2016-09" db="EMBL/GenBank/DDBJ databases">
        <title>Rhizobium sp. nov., a novel species isolated from the rice rhizosphere.</title>
        <authorList>
            <person name="Zhao J."/>
            <person name="Zhang X."/>
        </authorList>
    </citation>
    <scope>NUCLEOTIDE SEQUENCE [LARGE SCALE GENOMIC DNA]</scope>
    <source>
        <strain evidence="1 2">1.7048</strain>
    </source>
</reference>
<name>A0A1Q9B0N7_9HYPH</name>
<dbReference type="InterPro" id="IPR009273">
    <property type="entry name" value="DUF930"/>
</dbReference>